<evidence type="ECO:0000313" key="3">
    <source>
        <dbReference type="Proteomes" id="UP000809621"/>
    </source>
</evidence>
<feature type="compositionally biased region" description="Basic and acidic residues" evidence="1">
    <location>
        <begin position="24"/>
        <end position="55"/>
    </location>
</feature>
<dbReference type="GO" id="GO:0008233">
    <property type="term" value="F:peptidase activity"/>
    <property type="evidence" value="ECO:0007669"/>
    <property type="project" value="UniProtKB-KW"/>
</dbReference>
<reference evidence="2 3" key="1">
    <citation type="submission" date="2021-02" db="EMBL/GenBank/DDBJ databases">
        <authorList>
            <person name="Park J.-S."/>
        </authorList>
    </citation>
    <scope>NUCLEOTIDE SEQUENCE [LARGE SCALE GENOMIC DNA]</scope>
    <source>
        <strain evidence="2 3">188UL20-2</strain>
    </source>
</reference>
<dbReference type="RefSeq" id="WP_205159175.1">
    <property type="nucleotide sequence ID" value="NZ_JAFEUM010000006.1"/>
</dbReference>
<feature type="compositionally biased region" description="Acidic residues" evidence="1">
    <location>
        <begin position="70"/>
        <end position="79"/>
    </location>
</feature>
<evidence type="ECO:0000256" key="1">
    <source>
        <dbReference type="SAM" id="MobiDB-lite"/>
    </source>
</evidence>
<comment type="caution">
    <text evidence="2">The sequence shown here is derived from an EMBL/GenBank/DDBJ whole genome shotgun (WGS) entry which is preliminary data.</text>
</comment>
<dbReference type="Proteomes" id="UP000809621">
    <property type="component" value="Unassembled WGS sequence"/>
</dbReference>
<dbReference type="GO" id="GO:0006508">
    <property type="term" value="P:proteolysis"/>
    <property type="evidence" value="ECO:0007669"/>
    <property type="project" value="UniProtKB-KW"/>
</dbReference>
<gene>
    <name evidence="2" type="ORF">JQC93_14715</name>
</gene>
<proteinExistence type="predicted"/>
<feature type="region of interest" description="Disordered" evidence="1">
    <location>
        <begin position="21"/>
        <end position="85"/>
    </location>
</feature>
<evidence type="ECO:0000313" key="2">
    <source>
        <dbReference type="EMBL" id="MBM7037661.1"/>
    </source>
</evidence>
<dbReference type="EMBL" id="JAFEUM010000006">
    <property type="protein sequence ID" value="MBM7037661.1"/>
    <property type="molecule type" value="Genomic_DNA"/>
</dbReference>
<organism evidence="2 3">
    <name type="scientific">Vibrio ulleungensis</name>
    <dbReference type="NCBI Taxonomy" id="2807619"/>
    <lineage>
        <taxon>Bacteria</taxon>
        <taxon>Pseudomonadati</taxon>
        <taxon>Pseudomonadota</taxon>
        <taxon>Gammaproteobacteria</taxon>
        <taxon>Vibrionales</taxon>
        <taxon>Vibrionaceae</taxon>
        <taxon>Vibrio</taxon>
    </lineage>
</organism>
<protein>
    <submittedName>
        <fullName evidence="2">ATP-dependent Lon protease</fullName>
    </submittedName>
</protein>
<sequence length="153" mass="17347">MIVSANNISVPLIAPSVNVQTEQAAKDNKSRPAVEETHRLAKSEAEKAIDADEKRRKQSAWDPAEHPGYDEEAESDEREEPPQNELERLFALLSLDSYTKNKNTEYTIRFRLPKKVLDAALQEGKMARRRTVIRYHYGHSALPNSPSYTIAVT</sequence>
<keyword evidence="2" id="KW-0645">Protease</keyword>
<accession>A0ABS2HKM6</accession>
<keyword evidence="2" id="KW-0378">Hydrolase</keyword>
<keyword evidence="3" id="KW-1185">Reference proteome</keyword>
<name>A0ABS2HKM6_9VIBR</name>